<evidence type="ECO:0000313" key="2">
    <source>
        <dbReference type="Proteomes" id="UP000298030"/>
    </source>
</evidence>
<accession>A0A4Y7U0P9</accession>
<evidence type="ECO:0000313" key="1">
    <source>
        <dbReference type="EMBL" id="TEB39399.1"/>
    </source>
</evidence>
<comment type="caution">
    <text evidence="1">The sequence shown here is derived from an EMBL/GenBank/DDBJ whole genome shotgun (WGS) entry which is preliminary data.</text>
</comment>
<proteinExistence type="predicted"/>
<protein>
    <submittedName>
        <fullName evidence="1">Uncharacterized protein</fullName>
    </submittedName>
</protein>
<dbReference type="Proteomes" id="UP000298030">
    <property type="component" value="Unassembled WGS sequence"/>
</dbReference>
<gene>
    <name evidence="1" type="ORF">FA13DRAFT_1784163</name>
</gene>
<sequence>MARCVTKVLAVLPNVKILKVDSDGDSPNPFVEDWRRSGIEAIELDEKDVSSVYPVWPPGVDWLTEKKYGWGTGFSDYEPYHLGFSQCNVKF</sequence>
<organism evidence="1 2">
    <name type="scientific">Coprinellus micaceus</name>
    <name type="common">Glistening ink-cap mushroom</name>
    <name type="synonym">Coprinus micaceus</name>
    <dbReference type="NCBI Taxonomy" id="71717"/>
    <lineage>
        <taxon>Eukaryota</taxon>
        <taxon>Fungi</taxon>
        <taxon>Dikarya</taxon>
        <taxon>Basidiomycota</taxon>
        <taxon>Agaricomycotina</taxon>
        <taxon>Agaricomycetes</taxon>
        <taxon>Agaricomycetidae</taxon>
        <taxon>Agaricales</taxon>
        <taxon>Agaricineae</taxon>
        <taxon>Psathyrellaceae</taxon>
        <taxon>Coprinellus</taxon>
    </lineage>
</organism>
<keyword evidence="2" id="KW-1185">Reference proteome</keyword>
<reference evidence="1 2" key="1">
    <citation type="journal article" date="2019" name="Nat. Ecol. Evol.">
        <title>Megaphylogeny resolves global patterns of mushroom evolution.</title>
        <authorList>
            <person name="Varga T."/>
            <person name="Krizsan K."/>
            <person name="Foldi C."/>
            <person name="Dima B."/>
            <person name="Sanchez-Garcia M."/>
            <person name="Sanchez-Ramirez S."/>
            <person name="Szollosi G.J."/>
            <person name="Szarkandi J.G."/>
            <person name="Papp V."/>
            <person name="Albert L."/>
            <person name="Andreopoulos W."/>
            <person name="Angelini C."/>
            <person name="Antonin V."/>
            <person name="Barry K.W."/>
            <person name="Bougher N.L."/>
            <person name="Buchanan P."/>
            <person name="Buyck B."/>
            <person name="Bense V."/>
            <person name="Catcheside P."/>
            <person name="Chovatia M."/>
            <person name="Cooper J."/>
            <person name="Damon W."/>
            <person name="Desjardin D."/>
            <person name="Finy P."/>
            <person name="Geml J."/>
            <person name="Haridas S."/>
            <person name="Hughes K."/>
            <person name="Justo A."/>
            <person name="Karasinski D."/>
            <person name="Kautmanova I."/>
            <person name="Kiss B."/>
            <person name="Kocsube S."/>
            <person name="Kotiranta H."/>
            <person name="LaButti K.M."/>
            <person name="Lechner B.E."/>
            <person name="Liimatainen K."/>
            <person name="Lipzen A."/>
            <person name="Lukacs Z."/>
            <person name="Mihaltcheva S."/>
            <person name="Morgado L.N."/>
            <person name="Niskanen T."/>
            <person name="Noordeloos M.E."/>
            <person name="Ohm R.A."/>
            <person name="Ortiz-Santana B."/>
            <person name="Ovrebo C."/>
            <person name="Racz N."/>
            <person name="Riley R."/>
            <person name="Savchenko A."/>
            <person name="Shiryaev A."/>
            <person name="Soop K."/>
            <person name="Spirin V."/>
            <person name="Szebenyi C."/>
            <person name="Tomsovsky M."/>
            <person name="Tulloss R.E."/>
            <person name="Uehling J."/>
            <person name="Grigoriev I.V."/>
            <person name="Vagvolgyi C."/>
            <person name="Papp T."/>
            <person name="Martin F.M."/>
            <person name="Miettinen O."/>
            <person name="Hibbett D.S."/>
            <person name="Nagy L.G."/>
        </authorList>
    </citation>
    <scope>NUCLEOTIDE SEQUENCE [LARGE SCALE GENOMIC DNA]</scope>
    <source>
        <strain evidence="1 2">FP101781</strain>
    </source>
</reference>
<name>A0A4Y7U0P9_COPMI</name>
<dbReference type="EMBL" id="QPFP01000001">
    <property type="protein sequence ID" value="TEB39399.1"/>
    <property type="molecule type" value="Genomic_DNA"/>
</dbReference>
<dbReference type="AlphaFoldDB" id="A0A4Y7U0P9"/>